<feature type="DNA-binding region" description="Homeobox" evidence="5">
    <location>
        <begin position="187"/>
        <end position="246"/>
    </location>
</feature>
<evidence type="ECO:0000259" key="8">
    <source>
        <dbReference type="PROSITE" id="PS50071"/>
    </source>
</evidence>
<dbReference type="PANTHER" id="PTHR24329:SF543">
    <property type="entry name" value="FI01017P-RELATED"/>
    <property type="match status" value="1"/>
</dbReference>
<evidence type="ECO:0000256" key="2">
    <source>
        <dbReference type="ARBA" id="ARBA00023125"/>
    </source>
</evidence>
<evidence type="ECO:0000313" key="10">
    <source>
        <dbReference type="Proteomes" id="UP000694941"/>
    </source>
</evidence>
<feature type="region of interest" description="Disordered" evidence="7">
    <location>
        <begin position="137"/>
        <end position="176"/>
    </location>
</feature>
<sequence>MVLNLETSRLPVYSGQSNTHSDFKEFTKHQHCAVYLNSLSSKPSDLITKRNTSEKIFSGGLRSHVQTTSTDPRTRVNPNMGVSEKSESRCISERAGTVEGSPSESTLSMARLVGEASPLPATKGSPTLTDDANSRAVELAPTSNNPDISCYQDSDEHEDKEEQAGNYMNTNQDPETVECEDFPKRKQRRYRTTFTSFQLEELEKAFSRTHYPDVFTREELATRVDLTEARVQVWFQNRRAKWRKQEKAIGNTIQTQGFNSYSLPPPTSTSANSLGLSSPFSSLSFSRKPYNPALFVTTSRPPATYLPPAVTGLLPPTGAYLGSSAYALRDLASYPGSLLPSSLSPLFPAPYPATSFQTLLANLSAQSRPKLPGEGTSEHYTGVSNNSPPVSLAPGTLPGTLEFDRRSSSIAALRMKAREHEIRMEIIRKVNGEFIS</sequence>
<evidence type="ECO:0000259" key="9">
    <source>
        <dbReference type="PROSITE" id="PS50803"/>
    </source>
</evidence>
<dbReference type="Proteomes" id="UP000694941">
    <property type="component" value="Unplaced"/>
</dbReference>
<evidence type="ECO:0000256" key="4">
    <source>
        <dbReference type="ARBA" id="ARBA00023242"/>
    </source>
</evidence>
<evidence type="ECO:0000256" key="1">
    <source>
        <dbReference type="ARBA" id="ARBA00004123"/>
    </source>
</evidence>
<dbReference type="Pfam" id="PF03826">
    <property type="entry name" value="OAR"/>
    <property type="match status" value="1"/>
</dbReference>
<feature type="region of interest" description="Disordered" evidence="7">
    <location>
        <begin position="64"/>
        <end position="106"/>
    </location>
</feature>
<proteinExistence type="predicted"/>
<dbReference type="RefSeq" id="XP_022250770.1">
    <property type="nucleotide sequence ID" value="XM_022395062.1"/>
</dbReference>
<dbReference type="SMART" id="SM00389">
    <property type="entry name" value="HOX"/>
    <property type="match status" value="1"/>
</dbReference>
<keyword evidence="3 5" id="KW-0371">Homeobox</keyword>
<evidence type="ECO:0000256" key="7">
    <source>
        <dbReference type="SAM" id="MobiDB-lite"/>
    </source>
</evidence>
<dbReference type="InterPro" id="IPR001356">
    <property type="entry name" value="HD"/>
</dbReference>
<feature type="region of interest" description="Disordered" evidence="7">
    <location>
        <begin position="368"/>
        <end position="390"/>
    </location>
</feature>
<dbReference type="InterPro" id="IPR009057">
    <property type="entry name" value="Homeodomain-like_sf"/>
</dbReference>
<keyword evidence="4 5" id="KW-0539">Nucleus</keyword>
<dbReference type="CDD" id="cd00086">
    <property type="entry name" value="homeodomain"/>
    <property type="match status" value="1"/>
</dbReference>
<feature type="domain" description="Homeobox" evidence="8">
    <location>
        <begin position="185"/>
        <end position="245"/>
    </location>
</feature>
<feature type="domain" description="OAR" evidence="9">
    <location>
        <begin position="408"/>
        <end position="421"/>
    </location>
</feature>
<dbReference type="PROSITE" id="PS00027">
    <property type="entry name" value="HOMEOBOX_1"/>
    <property type="match status" value="1"/>
</dbReference>
<dbReference type="GeneID" id="106466510"/>
<reference evidence="11" key="1">
    <citation type="submission" date="2025-08" db="UniProtKB">
        <authorList>
            <consortium name="RefSeq"/>
        </authorList>
    </citation>
    <scope>IDENTIFICATION</scope>
    <source>
        <tissue evidence="11">Muscle</tissue>
    </source>
</reference>
<dbReference type="InterPro" id="IPR017970">
    <property type="entry name" value="Homeobox_CS"/>
</dbReference>
<organism evidence="10 11">
    <name type="scientific">Limulus polyphemus</name>
    <name type="common">Atlantic horseshoe crab</name>
    <dbReference type="NCBI Taxonomy" id="6850"/>
    <lineage>
        <taxon>Eukaryota</taxon>
        <taxon>Metazoa</taxon>
        <taxon>Ecdysozoa</taxon>
        <taxon>Arthropoda</taxon>
        <taxon>Chelicerata</taxon>
        <taxon>Merostomata</taxon>
        <taxon>Xiphosura</taxon>
        <taxon>Limulidae</taxon>
        <taxon>Limulus</taxon>
    </lineage>
</organism>
<evidence type="ECO:0000256" key="5">
    <source>
        <dbReference type="PROSITE-ProRule" id="PRU00108"/>
    </source>
</evidence>
<comment type="subcellular location">
    <subcellularLocation>
        <location evidence="1 5 6">Nucleus</location>
    </subcellularLocation>
</comment>
<evidence type="ECO:0000256" key="6">
    <source>
        <dbReference type="RuleBase" id="RU000682"/>
    </source>
</evidence>
<dbReference type="Gene3D" id="1.10.10.60">
    <property type="entry name" value="Homeodomain-like"/>
    <property type="match status" value="1"/>
</dbReference>
<dbReference type="PROSITE" id="PS50803">
    <property type="entry name" value="OAR"/>
    <property type="match status" value="1"/>
</dbReference>
<dbReference type="InterPro" id="IPR050649">
    <property type="entry name" value="Paired_Homeobox_TFs"/>
</dbReference>
<dbReference type="PANTHER" id="PTHR24329">
    <property type="entry name" value="HOMEOBOX PROTEIN ARISTALESS"/>
    <property type="match status" value="1"/>
</dbReference>
<name>A0ABM1T4G4_LIMPO</name>
<dbReference type="SUPFAM" id="SSF46689">
    <property type="entry name" value="Homeodomain-like"/>
    <property type="match status" value="1"/>
</dbReference>
<dbReference type="PROSITE" id="PS50071">
    <property type="entry name" value="HOMEOBOX_2"/>
    <property type="match status" value="1"/>
</dbReference>
<evidence type="ECO:0000313" key="11">
    <source>
        <dbReference type="RefSeq" id="XP_022250770.1"/>
    </source>
</evidence>
<feature type="compositionally biased region" description="Polar residues" evidence="7">
    <location>
        <begin position="378"/>
        <end position="389"/>
    </location>
</feature>
<keyword evidence="2 5" id="KW-0238">DNA-binding</keyword>
<dbReference type="InterPro" id="IPR003654">
    <property type="entry name" value="OAR_dom"/>
</dbReference>
<keyword evidence="10" id="KW-1185">Reference proteome</keyword>
<gene>
    <name evidence="11" type="primary">LOC106466510</name>
</gene>
<evidence type="ECO:0000256" key="3">
    <source>
        <dbReference type="ARBA" id="ARBA00023155"/>
    </source>
</evidence>
<protein>
    <submittedName>
        <fullName evidence="11">Homeobox protein ARX-like isoform X1</fullName>
    </submittedName>
</protein>
<dbReference type="Pfam" id="PF00046">
    <property type="entry name" value="Homeodomain"/>
    <property type="match status" value="1"/>
</dbReference>
<accession>A0ABM1T4G4</accession>